<dbReference type="SUPFAM" id="SSF51905">
    <property type="entry name" value="FAD/NAD(P)-binding domain"/>
    <property type="match status" value="1"/>
</dbReference>
<keyword evidence="7" id="KW-1185">Reference proteome</keyword>
<protein>
    <submittedName>
        <fullName evidence="6">FAD-dependent oxidoreductase</fullName>
    </submittedName>
</protein>
<accession>A0A6C2CLJ2</accession>
<dbReference type="InterPro" id="IPR036188">
    <property type="entry name" value="FAD/NAD-bd_sf"/>
</dbReference>
<name>A0A6C2CLJ2_9RHOO</name>
<evidence type="ECO:0000256" key="3">
    <source>
        <dbReference type="ARBA" id="ARBA00022827"/>
    </source>
</evidence>
<dbReference type="GO" id="GO:0008202">
    <property type="term" value="P:steroid metabolic process"/>
    <property type="evidence" value="ECO:0007669"/>
    <property type="project" value="UniProtKB-ARBA"/>
</dbReference>
<dbReference type="InterPro" id="IPR027477">
    <property type="entry name" value="Succ_DH/fumarate_Rdtase_cat_sf"/>
</dbReference>
<feature type="domain" description="FAD-dependent oxidoreductase 2 FAD-binding" evidence="5">
    <location>
        <begin position="6"/>
        <end position="444"/>
    </location>
</feature>
<dbReference type="AlphaFoldDB" id="A0A6C2CLJ2"/>
<dbReference type="Gene3D" id="3.90.700.10">
    <property type="entry name" value="Succinate dehydrogenase/fumarate reductase flavoprotein, catalytic domain"/>
    <property type="match status" value="1"/>
</dbReference>
<dbReference type="EMBL" id="SDKK01000013">
    <property type="protein sequence ID" value="TYC55230.1"/>
    <property type="molecule type" value="Genomic_DNA"/>
</dbReference>
<keyword evidence="4" id="KW-0560">Oxidoreductase</keyword>
<evidence type="ECO:0000256" key="4">
    <source>
        <dbReference type="ARBA" id="ARBA00023002"/>
    </source>
</evidence>
<dbReference type="InterPro" id="IPR003953">
    <property type="entry name" value="FAD-dep_OxRdtase_2_FAD-bd"/>
</dbReference>
<comment type="caution">
    <text evidence="6">The sequence shown here is derived from an EMBL/GenBank/DDBJ whole genome shotgun (WGS) entry which is preliminary data.</text>
</comment>
<dbReference type="PANTHER" id="PTHR43400">
    <property type="entry name" value="FUMARATE REDUCTASE"/>
    <property type="match status" value="1"/>
</dbReference>
<evidence type="ECO:0000256" key="1">
    <source>
        <dbReference type="ARBA" id="ARBA00001974"/>
    </source>
</evidence>
<dbReference type="PRINTS" id="PR00368">
    <property type="entry name" value="FADPNR"/>
</dbReference>
<evidence type="ECO:0000256" key="2">
    <source>
        <dbReference type="ARBA" id="ARBA00022630"/>
    </source>
</evidence>
<gene>
    <name evidence="6" type="ORF">ETQ85_14530</name>
</gene>
<dbReference type="PANTHER" id="PTHR43400:SF10">
    <property type="entry name" value="3-OXOSTEROID 1-DEHYDROGENASE"/>
    <property type="match status" value="1"/>
</dbReference>
<dbReference type="InterPro" id="IPR050315">
    <property type="entry name" value="FAD-oxidoreductase_2"/>
</dbReference>
<sequence length="477" mass="50319">MEWDYDVIIVGGGGAGLAAALMAHQQGASCIIVEADGKLGGATAQSGGVFYAAGTSVQRAAGIANDTPQDMYDYLMTLNRWKLRPDLIRYYAEHSAEALEWLISLGTEFPQEWLVKSGVDSVARGHSSQGAGSGIADALINAAGAKGIDTAVGSRVEELLFEDGRVVGIRAAGAEIHAPTVIITTGGFGNNPEMLQRLYPSACHGEWTWAVHKDVPYALGDGITLAEKLGAGVVGLDTGLVLPTSGFSKSLEAFLPPWIIAVNQEGSRFMSELSPYSVCGYLLNEQTGRRAWAIFDEKALVEASTNTKYLDPYNAGISIPTWEEPTLREQVKKGRVKVADSLQALAAQVGIDGLALEQTVAGYNADCDQGCDSMFFKKAPDYFPIRQAPYYAVEIRSAIIGLTAAGLDIDKQARVLDAHKQPIPGLYAAGEVLGCFHGERYGGGGLSIGNAVVFGRLAGTEAGRAAVAARTDEGVAA</sequence>
<evidence type="ECO:0000259" key="5">
    <source>
        <dbReference type="Pfam" id="PF00890"/>
    </source>
</evidence>
<proteinExistence type="predicted"/>
<dbReference type="Pfam" id="PF00890">
    <property type="entry name" value="FAD_binding_2"/>
    <property type="match status" value="1"/>
</dbReference>
<dbReference type="RefSeq" id="WP_148579797.1">
    <property type="nucleotide sequence ID" value="NZ_SDKK01000013.1"/>
</dbReference>
<dbReference type="SUPFAM" id="SSF56425">
    <property type="entry name" value="Succinate dehydrogenase/fumarate reductase flavoprotein, catalytic domain"/>
    <property type="match status" value="1"/>
</dbReference>
<comment type="cofactor">
    <cofactor evidence="1">
        <name>FAD</name>
        <dbReference type="ChEBI" id="CHEBI:57692"/>
    </cofactor>
</comment>
<keyword evidence="3" id="KW-0274">FAD</keyword>
<reference evidence="6 7" key="1">
    <citation type="submission" date="2019-01" db="EMBL/GenBank/DDBJ databases">
        <title>Zoogloea oleivorans genome sequencing and assembly.</title>
        <authorList>
            <person name="Tancsics A."/>
            <person name="Farkas M."/>
            <person name="Kriszt B."/>
            <person name="Maroti G."/>
            <person name="Horvath B."/>
        </authorList>
    </citation>
    <scope>NUCLEOTIDE SEQUENCE [LARGE SCALE GENOMIC DNA]</scope>
    <source>
        <strain evidence="6 7">Buc</strain>
    </source>
</reference>
<dbReference type="Proteomes" id="UP000389128">
    <property type="component" value="Unassembled WGS sequence"/>
</dbReference>
<evidence type="ECO:0000313" key="6">
    <source>
        <dbReference type="EMBL" id="TYC55230.1"/>
    </source>
</evidence>
<evidence type="ECO:0000313" key="7">
    <source>
        <dbReference type="Proteomes" id="UP000389128"/>
    </source>
</evidence>
<dbReference type="OrthoDB" id="9813348at2"/>
<dbReference type="GO" id="GO:0016491">
    <property type="term" value="F:oxidoreductase activity"/>
    <property type="evidence" value="ECO:0007669"/>
    <property type="project" value="UniProtKB-KW"/>
</dbReference>
<keyword evidence="2" id="KW-0285">Flavoprotein</keyword>
<organism evidence="6 7">
    <name type="scientific">Zoogloea oleivorans</name>
    <dbReference type="NCBI Taxonomy" id="1552750"/>
    <lineage>
        <taxon>Bacteria</taxon>
        <taxon>Pseudomonadati</taxon>
        <taxon>Pseudomonadota</taxon>
        <taxon>Betaproteobacteria</taxon>
        <taxon>Rhodocyclales</taxon>
        <taxon>Zoogloeaceae</taxon>
        <taxon>Zoogloea</taxon>
    </lineage>
</organism>
<dbReference type="Gene3D" id="3.50.50.60">
    <property type="entry name" value="FAD/NAD(P)-binding domain"/>
    <property type="match status" value="1"/>
</dbReference>